<dbReference type="PROSITE" id="PS50846">
    <property type="entry name" value="HMA_2"/>
    <property type="match status" value="1"/>
</dbReference>
<evidence type="ECO:0000259" key="3">
    <source>
        <dbReference type="PROSITE" id="PS50846"/>
    </source>
</evidence>
<dbReference type="Gene3D" id="3.30.70.100">
    <property type="match status" value="1"/>
</dbReference>
<dbReference type="Proteomes" id="UP001516662">
    <property type="component" value="Unassembled WGS sequence"/>
</dbReference>
<evidence type="ECO:0000313" key="4">
    <source>
        <dbReference type="EMBL" id="MBE4910004.1"/>
    </source>
</evidence>
<dbReference type="SUPFAM" id="SSF55008">
    <property type="entry name" value="HMA, heavy metal-associated domain"/>
    <property type="match status" value="1"/>
</dbReference>
<sequence length="69" mass="7682">MSETTLHIKGMTCEKCVEAIENSLLAINGVERALVDLNEETAVVQYDQNQVKEQQLKDAVQNTGYQLGQ</sequence>
<dbReference type="PANTHER" id="PTHR46594">
    <property type="entry name" value="P-TYPE CATION-TRANSPORTING ATPASE"/>
    <property type="match status" value="1"/>
</dbReference>
<proteinExistence type="predicted"/>
<dbReference type="EMBL" id="JADCLJ010000024">
    <property type="protein sequence ID" value="MBE4910004.1"/>
    <property type="molecule type" value="Genomic_DNA"/>
</dbReference>
<dbReference type="Pfam" id="PF00403">
    <property type="entry name" value="HMA"/>
    <property type="match status" value="1"/>
</dbReference>
<dbReference type="InterPro" id="IPR006121">
    <property type="entry name" value="HMA_dom"/>
</dbReference>
<organism evidence="4 5">
    <name type="scientific">Litchfieldia luteola</name>
    <dbReference type="NCBI Taxonomy" id="682179"/>
    <lineage>
        <taxon>Bacteria</taxon>
        <taxon>Bacillati</taxon>
        <taxon>Bacillota</taxon>
        <taxon>Bacilli</taxon>
        <taxon>Bacillales</taxon>
        <taxon>Bacillaceae</taxon>
        <taxon>Litchfieldia</taxon>
    </lineage>
</organism>
<protein>
    <recommendedName>
        <fullName evidence="1">Copper chaperone CopZ</fullName>
    </recommendedName>
</protein>
<evidence type="ECO:0000256" key="1">
    <source>
        <dbReference type="ARBA" id="ARBA00015313"/>
    </source>
</evidence>
<dbReference type="NCBIfam" id="TIGR00003">
    <property type="entry name" value="copper ion binding protein"/>
    <property type="match status" value="1"/>
</dbReference>
<name>A0ABR9QPA2_9BACI</name>
<evidence type="ECO:0000256" key="2">
    <source>
        <dbReference type="ARBA" id="ARBA00022723"/>
    </source>
</evidence>
<dbReference type="InterPro" id="IPR036163">
    <property type="entry name" value="HMA_dom_sf"/>
</dbReference>
<keyword evidence="5" id="KW-1185">Reference proteome</keyword>
<accession>A0ABR9QPA2</accession>
<dbReference type="InterPro" id="IPR006122">
    <property type="entry name" value="HMA_Cu_ion-bd"/>
</dbReference>
<reference evidence="4 5" key="1">
    <citation type="submission" date="2020-10" db="EMBL/GenBank/DDBJ databases">
        <title>Bacillus sp. HD4P25, an endophyte from a halophyte.</title>
        <authorList>
            <person name="Sun J.-Q."/>
        </authorList>
    </citation>
    <scope>NUCLEOTIDE SEQUENCE [LARGE SCALE GENOMIC DNA]</scope>
    <source>
        <strain evidence="4 5">YIM 93174</strain>
    </source>
</reference>
<comment type="caution">
    <text evidence="4">The sequence shown here is derived from an EMBL/GenBank/DDBJ whole genome shotgun (WGS) entry which is preliminary data.</text>
</comment>
<feature type="domain" description="HMA" evidence="3">
    <location>
        <begin position="2"/>
        <end position="68"/>
    </location>
</feature>
<evidence type="ECO:0000313" key="5">
    <source>
        <dbReference type="Proteomes" id="UP001516662"/>
    </source>
</evidence>
<dbReference type="RefSeq" id="WP_193539175.1">
    <property type="nucleotide sequence ID" value="NZ_JADCLJ010000024.1"/>
</dbReference>
<dbReference type="CDD" id="cd00371">
    <property type="entry name" value="HMA"/>
    <property type="match status" value="1"/>
</dbReference>
<keyword evidence="2" id="KW-0479">Metal-binding</keyword>
<dbReference type="PANTHER" id="PTHR46594:SF4">
    <property type="entry name" value="P-TYPE CATION-TRANSPORTING ATPASE"/>
    <property type="match status" value="1"/>
</dbReference>
<gene>
    <name evidence="4" type="ORF">IMZ08_18360</name>
</gene>